<feature type="compositionally biased region" description="Low complexity" evidence="2">
    <location>
        <begin position="196"/>
        <end position="207"/>
    </location>
</feature>
<feature type="compositionally biased region" description="Basic and acidic residues" evidence="2">
    <location>
        <begin position="33"/>
        <end position="48"/>
    </location>
</feature>
<feature type="compositionally biased region" description="Polar residues" evidence="2">
    <location>
        <begin position="94"/>
        <end position="103"/>
    </location>
</feature>
<dbReference type="AlphaFoldDB" id="A0A9Q8URR4"/>
<keyword evidence="1" id="KW-0175">Coiled coil</keyword>
<feature type="compositionally biased region" description="Basic and acidic residues" evidence="2">
    <location>
        <begin position="123"/>
        <end position="136"/>
    </location>
</feature>
<accession>A0A9Q8URR4</accession>
<protein>
    <submittedName>
        <fullName evidence="3">Uncharacterized protein</fullName>
    </submittedName>
</protein>
<organism evidence="3 4">
    <name type="scientific">Passalora fulva</name>
    <name type="common">Tomato leaf mold</name>
    <name type="synonym">Cladosporium fulvum</name>
    <dbReference type="NCBI Taxonomy" id="5499"/>
    <lineage>
        <taxon>Eukaryota</taxon>
        <taxon>Fungi</taxon>
        <taxon>Dikarya</taxon>
        <taxon>Ascomycota</taxon>
        <taxon>Pezizomycotina</taxon>
        <taxon>Dothideomycetes</taxon>
        <taxon>Dothideomycetidae</taxon>
        <taxon>Mycosphaerellales</taxon>
        <taxon>Mycosphaerellaceae</taxon>
        <taxon>Fulvia</taxon>
    </lineage>
</organism>
<evidence type="ECO:0000313" key="3">
    <source>
        <dbReference type="EMBL" id="UJO19992.1"/>
    </source>
</evidence>
<dbReference type="EMBL" id="CP090169">
    <property type="protein sequence ID" value="UJO19992.1"/>
    <property type="molecule type" value="Genomic_DNA"/>
</dbReference>
<dbReference type="GeneID" id="71989806"/>
<feature type="compositionally biased region" description="Polar residues" evidence="2">
    <location>
        <begin position="174"/>
        <end position="185"/>
    </location>
</feature>
<reference evidence="3" key="1">
    <citation type="submission" date="2021-12" db="EMBL/GenBank/DDBJ databases">
        <authorList>
            <person name="Zaccaron A."/>
            <person name="Stergiopoulos I."/>
        </authorList>
    </citation>
    <scope>NUCLEOTIDE SEQUENCE</scope>
    <source>
        <strain evidence="3">Race5_Kim</strain>
    </source>
</reference>
<keyword evidence="4" id="KW-1185">Reference proteome</keyword>
<dbReference type="RefSeq" id="XP_047764358.1">
    <property type="nucleotide sequence ID" value="XM_047909076.1"/>
</dbReference>
<feature type="compositionally biased region" description="Low complexity" evidence="2">
    <location>
        <begin position="549"/>
        <end position="558"/>
    </location>
</feature>
<reference evidence="3" key="2">
    <citation type="journal article" date="2022" name="Microb. Genom.">
        <title>A chromosome-scale genome assembly of the tomato pathogen Cladosporium fulvum reveals a compartmentalized genome architecture and the presence of a dispensable chromosome.</title>
        <authorList>
            <person name="Zaccaron A.Z."/>
            <person name="Chen L.H."/>
            <person name="Samaras A."/>
            <person name="Stergiopoulos I."/>
        </authorList>
    </citation>
    <scope>NUCLEOTIDE SEQUENCE</scope>
    <source>
        <strain evidence="3">Race5_Kim</strain>
    </source>
</reference>
<feature type="compositionally biased region" description="Polar residues" evidence="2">
    <location>
        <begin position="66"/>
        <end position="79"/>
    </location>
</feature>
<evidence type="ECO:0000256" key="1">
    <source>
        <dbReference type="SAM" id="Coils"/>
    </source>
</evidence>
<dbReference type="KEGG" id="ffu:CLAFUR5_09928"/>
<feature type="compositionally biased region" description="Acidic residues" evidence="2">
    <location>
        <begin position="594"/>
        <end position="604"/>
    </location>
</feature>
<proteinExistence type="predicted"/>
<gene>
    <name evidence="3" type="ORF">CLAFUR5_09928</name>
</gene>
<feature type="compositionally biased region" description="Basic and acidic residues" evidence="2">
    <location>
        <begin position="213"/>
        <end position="224"/>
    </location>
</feature>
<name>A0A9Q8URR4_PASFU</name>
<feature type="compositionally biased region" description="Acidic residues" evidence="2">
    <location>
        <begin position="152"/>
        <end position="164"/>
    </location>
</feature>
<feature type="compositionally biased region" description="Polar residues" evidence="2">
    <location>
        <begin position="523"/>
        <end position="541"/>
    </location>
</feature>
<evidence type="ECO:0000256" key="2">
    <source>
        <dbReference type="SAM" id="MobiDB-lite"/>
    </source>
</evidence>
<feature type="coiled-coil region" evidence="1">
    <location>
        <begin position="407"/>
        <end position="469"/>
    </location>
</feature>
<feature type="region of interest" description="Disordered" evidence="2">
    <location>
        <begin position="470"/>
        <end position="604"/>
    </location>
</feature>
<feature type="region of interest" description="Disordered" evidence="2">
    <location>
        <begin position="1"/>
        <end position="233"/>
    </location>
</feature>
<feature type="compositionally biased region" description="Acidic residues" evidence="2">
    <location>
        <begin position="258"/>
        <end position="271"/>
    </location>
</feature>
<feature type="region of interest" description="Disordered" evidence="2">
    <location>
        <begin position="616"/>
        <end position="639"/>
    </location>
</feature>
<sequence>MDTDRRSAQNSAPGNTTTTTTTPTREVPSVLGKRGERTTYVSDMRDMTEIQAQKRRKLGHVEGKQQTEALSESKASAQTEEGKQEEEALGAPITSRQAHSQSQHKQRSDVAADNAPPSTASAQKEKGGEDEQRAEEPLDSPADLHGVHDSGDLGDDDSDLFEELFGERDEQYEESSSGQVTTGDTAASHPRESVQEADQAQAAPKAAIVEDEVNAKAESPEVPKARQPTGAVHESIFEEFLNRVAKHEQDVKNGIEEAGSEEEKDDTEGEVDDAKSEDENVEDEEETPRARTEQDTSDGTAGPSPPSQERPGFKRKASEGLPSESASKKRRDSTQTTPQPATQADGATGEPEAAQHSSDAEKAREAYFIYEREKLEALKAGSKIRITELAADIKDADQRYSDSIQTMKTAAEDVMEAERRLEAAKEDARAAEAAVVTRKREANGIKFQLKKEKTNLQGLERESNELNARAFRAMPGQTPRNPKPGFRGFFFGNAPPPEQSGRAKKGHQAPKIEKPHAGFGASSFGTAPTPGQSGPSASGTQPKPAFLRSSWANSNANARSDPFAGSSDWGMPKQEPRFGSKRFRSRQERKSSNEDDDYEAQDEDKADIANRRAENNGYQGQARQAPPPPPPPATATATTQAAALPVTVPTMAVPSADIDEYNYAWSAIISSPGAGSQTTLPCPLKVLDNAGLRTELRGRISSVRNAADFSTRIELNRAISDMHTWTLDNVVTMLTKIFFFDGFFAGRVGF</sequence>
<feature type="compositionally biased region" description="Low complexity" evidence="2">
    <location>
        <begin position="334"/>
        <end position="344"/>
    </location>
</feature>
<feature type="region of interest" description="Disordered" evidence="2">
    <location>
        <begin position="248"/>
        <end position="362"/>
    </location>
</feature>
<dbReference type="Proteomes" id="UP000756132">
    <property type="component" value="Chromosome 7"/>
</dbReference>
<evidence type="ECO:0000313" key="4">
    <source>
        <dbReference type="Proteomes" id="UP000756132"/>
    </source>
</evidence>